<gene>
    <name evidence="4" type="ORF">GTQ55_17330</name>
    <name evidence="3" type="ORF">HNQ53_002064</name>
</gene>
<dbReference type="Pfam" id="PF13229">
    <property type="entry name" value="Beta_helix"/>
    <property type="match status" value="1"/>
</dbReference>
<dbReference type="InterPro" id="IPR006626">
    <property type="entry name" value="PbH1"/>
</dbReference>
<evidence type="ECO:0000313" key="6">
    <source>
        <dbReference type="Proteomes" id="UP000563601"/>
    </source>
</evidence>
<dbReference type="InterPro" id="IPR013783">
    <property type="entry name" value="Ig-like_fold"/>
</dbReference>
<dbReference type="InterPro" id="IPR039448">
    <property type="entry name" value="Beta_helix"/>
</dbReference>
<dbReference type="Gene3D" id="2.60.40.10">
    <property type="entry name" value="Immunoglobulins"/>
    <property type="match status" value="2"/>
</dbReference>
<keyword evidence="5" id="KW-1185">Reference proteome</keyword>
<feature type="domain" description="Right handed beta helix" evidence="1">
    <location>
        <begin position="328"/>
        <end position="466"/>
    </location>
</feature>
<dbReference type="InterPro" id="IPR012334">
    <property type="entry name" value="Pectin_lyas_fold"/>
</dbReference>
<dbReference type="AlphaFoldDB" id="A0A6P1TFX1"/>
<evidence type="ECO:0000259" key="1">
    <source>
        <dbReference type="Pfam" id="PF13229"/>
    </source>
</evidence>
<dbReference type="Pfam" id="PF16403">
    <property type="entry name" value="Bact_surface_Ig-like"/>
    <property type="match status" value="2"/>
</dbReference>
<dbReference type="SUPFAM" id="SSF51126">
    <property type="entry name" value="Pectin lyase-like"/>
    <property type="match status" value="1"/>
</dbReference>
<reference evidence="3 6" key="2">
    <citation type="submission" date="2020-08" db="EMBL/GenBank/DDBJ databases">
        <title>Genomic Encyclopedia of Type Strains, Phase IV (KMG-IV): sequencing the most valuable type-strain genomes for metagenomic binning, comparative biology and taxonomic classification.</title>
        <authorList>
            <person name="Goeker M."/>
        </authorList>
    </citation>
    <scope>NUCLEOTIDE SEQUENCE [LARGE SCALE GENOMIC DNA]</scope>
    <source>
        <strain evidence="3 6">DSM 11525</strain>
    </source>
</reference>
<evidence type="ECO:0000259" key="2">
    <source>
        <dbReference type="Pfam" id="PF16403"/>
    </source>
</evidence>
<dbReference type="EMBL" id="JACHHR010000002">
    <property type="protein sequence ID" value="MBB5211846.1"/>
    <property type="molecule type" value="Genomic_DNA"/>
</dbReference>
<dbReference type="EMBL" id="CP047491">
    <property type="protein sequence ID" value="QHQ40566.1"/>
    <property type="molecule type" value="Genomic_DNA"/>
</dbReference>
<feature type="domain" description="Pesticidal crystal protein Cry22Aa Ig-like" evidence="2">
    <location>
        <begin position="114"/>
        <end position="184"/>
    </location>
</feature>
<dbReference type="Proteomes" id="UP000464675">
    <property type="component" value="Chromosome"/>
</dbReference>
<dbReference type="OrthoDB" id="5716571at2"/>
<protein>
    <submittedName>
        <fullName evidence="4">DUF5011 domain-containing protein</fullName>
    </submittedName>
</protein>
<dbReference type="InterPro" id="IPR032179">
    <property type="entry name" value="Cry22Aa_Ig-like"/>
</dbReference>
<sequence>MYAIILLICTACGGGNAPTPPPQGGPEKSPPEITLLGDSNVELRYGEEYQDAGATASDTEDGNITDQIVTAGLPIPSTTPGDYIVQYQVSDSDGAETSAKRTVIVRENYPPVLSLNGGASLEVIQSSVFKDPGATASDPEDGDLSARVEVSGNVDVEKLGEYQLQYRVDDSAGEQAVETRVVTVVAKPSPYAHIPITNDKEGFTTLLPSSNSRLIYVSMTRGDDSYDGLSPESPVKTISRGKKLLRDGSPDWMLLKVGDSWPEGLGRWTKSGRSDREPMVVTAYGEGNQRPRLESGTRDGLRVSGGGGTPKTINNLVISGLHFYANGRDPESSNFSEVTNSRGINWFRGTSFLLIEDNYFKGYKEGIQIDDLDDLNISGVVIRKNVIVDSFATDAHSQGMYVAKTEGVLIEENIFDHNGWHGSFPGAQPTKFNHSIYIQGNNLNVEIRENIISRSSSHGMQLRPGGIISENFLIRNPISIFLGRSDVDQFDGSVTGNIVLNGNDIGPGDMRRGWGIDFGRDINATIENNIVAHVYSDSGSRFAIKEWASATYKNNVVYKWGEGTSDPKSYPDPERTIEEYDALMGGEGTFDSFIDNVRAQSRLDWNPDYSIEKIKQFFRNGFGS</sequence>
<dbReference type="Gene3D" id="2.160.20.10">
    <property type="entry name" value="Single-stranded right-handed beta-helix, Pectin lyase-like"/>
    <property type="match status" value="1"/>
</dbReference>
<dbReference type="RefSeq" id="WP_161859857.1">
    <property type="nucleotide sequence ID" value="NZ_CP047491.1"/>
</dbReference>
<organism evidence="3 6">
    <name type="scientific">Microbulbifer hydrolyticus</name>
    <dbReference type="NCBI Taxonomy" id="48074"/>
    <lineage>
        <taxon>Bacteria</taxon>
        <taxon>Pseudomonadati</taxon>
        <taxon>Pseudomonadota</taxon>
        <taxon>Gammaproteobacteria</taxon>
        <taxon>Cellvibrionales</taxon>
        <taxon>Microbulbiferaceae</taxon>
        <taxon>Microbulbifer</taxon>
    </lineage>
</organism>
<dbReference type="InterPro" id="IPR011050">
    <property type="entry name" value="Pectin_lyase_fold/virulence"/>
</dbReference>
<evidence type="ECO:0000313" key="5">
    <source>
        <dbReference type="Proteomes" id="UP000464675"/>
    </source>
</evidence>
<feature type="domain" description="Pesticidal crystal protein Cry22Aa Ig-like" evidence="2">
    <location>
        <begin position="33"/>
        <end position="105"/>
    </location>
</feature>
<evidence type="ECO:0000313" key="4">
    <source>
        <dbReference type="EMBL" id="QHQ40566.1"/>
    </source>
</evidence>
<reference evidence="4 5" key="1">
    <citation type="submission" date="2020-01" db="EMBL/GenBank/DDBJ databases">
        <title>The possibility of degradation of plastic by Microbulbifer hydrolyticus IRE-31.</title>
        <authorList>
            <person name="Liu L."/>
        </authorList>
    </citation>
    <scope>NUCLEOTIDE SEQUENCE [LARGE SCALE GENOMIC DNA]</scope>
    <source>
        <strain evidence="4 5">IRE-31</strain>
    </source>
</reference>
<dbReference type="SMART" id="SM00710">
    <property type="entry name" value="PbH1"/>
    <property type="match status" value="5"/>
</dbReference>
<name>A0A6P1TFX1_9GAMM</name>
<proteinExistence type="predicted"/>
<accession>A0A6P1TFX1</accession>
<evidence type="ECO:0000313" key="3">
    <source>
        <dbReference type="EMBL" id="MBB5211846.1"/>
    </source>
</evidence>
<dbReference type="Proteomes" id="UP000563601">
    <property type="component" value="Unassembled WGS sequence"/>
</dbReference>